<gene>
    <name evidence="3" type="ORF">BYL167_LOCUS78374</name>
    <name evidence="2" type="ORF">GIL414_LOCUS22714</name>
</gene>
<name>A0A8S2SK17_9BILA</name>
<dbReference type="AlphaFoldDB" id="A0A8S2SK17"/>
<evidence type="ECO:0000313" key="2">
    <source>
        <dbReference type="EMBL" id="CAF4228169.1"/>
    </source>
</evidence>
<evidence type="ECO:0000256" key="1">
    <source>
        <dbReference type="SAM" id="Coils"/>
    </source>
</evidence>
<dbReference type="EMBL" id="CAJOBH010287573">
    <property type="protein sequence ID" value="CAF5177102.1"/>
    <property type="molecule type" value="Genomic_DNA"/>
</dbReference>
<dbReference type="EMBL" id="CAJOBJ010023290">
    <property type="protein sequence ID" value="CAF4228169.1"/>
    <property type="molecule type" value="Genomic_DNA"/>
</dbReference>
<accession>A0A8S2SK17</accession>
<keyword evidence="1" id="KW-0175">Coiled coil</keyword>
<reference evidence="2" key="1">
    <citation type="submission" date="2021-02" db="EMBL/GenBank/DDBJ databases">
        <authorList>
            <person name="Nowell W R."/>
        </authorList>
    </citation>
    <scope>NUCLEOTIDE SEQUENCE</scope>
</reference>
<feature type="non-terminal residue" evidence="2">
    <location>
        <position position="1"/>
    </location>
</feature>
<feature type="coiled-coil region" evidence="1">
    <location>
        <begin position="13"/>
        <end position="40"/>
    </location>
</feature>
<evidence type="ECO:0000313" key="3">
    <source>
        <dbReference type="EMBL" id="CAF5177102.1"/>
    </source>
</evidence>
<evidence type="ECO:0000313" key="4">
    <source>
        <dbReference type="Proteomes" id="UP000681720"/>
    </source>
</evidence>
<sequence length="104" mass="12187">DESLTNNSDRQLIATLQAQIQTLTRDKNHYESELHSYKRQQIQYQHQIAESDALLRDLRSRESDSIEVLSAKDSQIALLRGRLAESDDSLKRHISQYKELQNEY</sequence>
<comment type="caution">
    <text evidence="2">The sequence shown here is derived from an EMBL/GenBank/DDBJ whole genome shotgun (WGS) entry which is preliminary data.</text>
</comment>
<organism evidence="2 4">
    <name type="scientific">Rotaria magnacalcarata</name>
    <dbReference type="NCBI Taxonomy" id="392030"/>
    <lineage>
        <taxon>Eukaryota</taxon>
        <taxon>Metazoa</taxon>
        <taxon>Spiralia</taxon>
        <taxon>Gnathifera</taxon>
        <taxon>Rotifera</taxon>
        <taxon>Eurotatoria</taxon>
        <taxon>Bdelloidea</taxon>
        <taxon>Philodinida</taxon>
        <taxon>Philodinidae</taxon>
        <taxon>Rotaria</taxon>
    </lineage>
</organism>
<proteinExistence type="predicted"/>
<dbReference type="Proteomes" id="UP000681720">
    <property type="component" value="Unassembled WGS sequence"/>
</dbReference>
<protein>
    <submittedName>
        <fullName evidence="2">Uncharacterized protein</fullName>
    </submittedName>
</protein>
<dbReference type="Proteomes" id="UP000681967">
    <property type="component" value="Unassembled WGS sequence"/>
</dbReference>
<feature type="non-terminal residue" evidence="2">
    <location>
        <position position="104"/>
    </location>
</feature>